<keyword evidence="2" id="KW-0677">Repeat</keyword>
<keyword evidence="5" id="KW-1185">Reference proteome</keyword>
<name>A0ABT1J8T3_9ACTN</name>
<dbReference type="SMART" id="SM00320">
    <property type="entry name" value="WD40"/>
    <property type="match status" value="3"/>
</dbReference>
<dbReference type="PANTHER" id="PTHR19879:SF9">
    <property type="entry name" value="TRANSCRIPTION INITIATION FACTOR TFIID SUBUNIT 5"/>
    <property type="match status" value="1"/>
</dbReference>
<dbReference type="Pfam" id="PF00400">
    <property type="entry name" value="WD40"/>
    <property type="match status" value="1"/>
</dbReference>
<dbReference type="PROSITE" id="PS50294">
    <property type="entry name" value="WD_REPEATS_REGION"/>
    <property type="match status" value="1"/>
</dbReference>
<dbReference type="PANTHER" id="PTHR19879">
    <property type="entry name" value="TRANSCRIPTION INITIATION FACTOR TFIID"/>
    <property type="match status" value="1"/>
</dbReference>
<dbReference type="PROSITE" id="PS00678">
    <property type="entry name" value="WD_REPEATS_1"/>
    <property type="match status" value="1"/>
</dbReference>
<keyword evidence="1 3" id="KW-0853">WD repeat</keyword>
<protein>
    <submittedName>
        <fullName evidence="4">WD40 repeat protein</fullName>
    </submittedName>
</protein>
<accession>A0ABT1J8T3</accession>
<dbReference type="InterPro" id="IPR020472">
    <property type="entry name" value="WD40_PAC1"/>
</dbReference>
<comment type="caution">
    <text evidence="4">The sequence shown here is derived from an EMBL/GenBank/DDBJ whole genome shotgun (WGS) entry which is preliminary data.</text>
</comment>
<dbReference type="InterPro" id="IPR036322">
    <property type="entry name" value="WD40_repeat_dom_sf"/>
</dbReference>
<gene>
    <name evidence="4" type="ORF">FHR36_007052</name>
</gene>
<evidence type="ECO:0000313" key="5">
    <source>
        <dbReference type="Proteomes" id="UP001206483"/>
    </source>
</evidence>
<dbReference type="Proteomes" id="UP001206483">
    <property type="component" value="Unassembled WGS sequence"/>
</dbReference>
<dbReference type="Gene3D" id="2.130.10.10">
    <property type="entry name" value="YVTN repeat-like/Quinoprotein amine dehydrogenase"/>
    <property type="match status" value="1"/>
</dbReference>
<dbReference type="InterPro" id="IPR015943">
    <property type="entry name" value="WD40/YVTN_repeat-like_dom_sf"/>
</dbReference>
<organism evidence="4 5">
    <name type="scientific">Kitasatospora paracochleata</name>
    <dbReference type="NCBI Taxonomy" id="58354"/>
    <lineage>
        <taxon>Bacteria</taxon>
        <taxon>Bacillati</taxon>
        <taxon>Actinomycetota</taxon>
        <taxon>Actinomycetes</taxon>
        <taxon>Kitasatosporales</taxon>
        <taxon>Streptomycetaceae</taxon>
        <taxon>Kitasatospora</taxon>
    </lineage>
</organism>
<reference evidence="4 5" key="1">
    <citation type="submission" date="2022-06" db="EMBL/GenBank/DDBJ databases">
        <title>Sequencing the genomes of 1000 actinobacteria strains.</title>
        <authorList>
            <person name="Klenk H.-P."/>
        </authorList>
    </citation>
    <scope>NUCLEOTIDE SEQUENCE [LARGE SCALE GENOMIC DNA]</scope>
    <source>
        <strain evidence="4 5">DSM 41656</strain>
    </source>
</reference>
<feature type="repeat" description="WD" evidence="3">
    <location>
        <begin position="24"/>
        <end position="65"/>
    </location>
</feature>
<dbReference type="InterPro" id="IPR019775">
    <property type="entry name" value="WD40_repeat_CS"/>
</dbReference>
<dbReference type="PRINTS" id="PR00320">
    <property type="entry name" value="GPROTEINBRPT"/>
</dbReference>
<dbReference type="InterPro" id="IPR001680">
    <property type="entry name" value="WD40_rpt"/>
</dbReference>
<evidence type="ECO:0000256" key="2">
    <source>
        <dbReference type="ARBA" id="ARBA00022737"/>
    </source>
</evidence>
<dbReference type="EMBL" id="JAMZDX010000007">
    <property type="protein sequence ID" value="MCP2313853.1"/>
    <property type="molecule type" value="Genomic_DNA"/>
</dbReference>
<dbReference type="SUPFAM" id="SSF50978">
    <property type="entry name" value="WD40 repeat-like"/>
    <property type="match status" value="1"/>
</dbReference>
<sequence>MAIGSADGTVHVFDPVTGAELATFTGHGMMVTALAFSPDGSMLASGSRDATVRLWDVPARRALLTITGFTDYVGFLAFSSDESYVVAVDGGGVLHRLQVSTGLDLTHRPLFGVPRAMSADGGTLLIEGGADHRAHVWELDHDTEVASLPGFERGTAALSPDGRTLAMIGSTGTAESPLQLWRLRP</sequence>
<evidence type="ECO:0000256" key="1">
    <source>
        <dbReference type="ARBA" id="ARBA00022574"/>
    </source>
</evidence>
<evidence type="ECO:0000313" key="4">
    <source>
        <dbReference type="EMBL" id="MCP2313853.1"/>
    </source>
</evidence>
<proteinExistence type="predicted"/>
<evidence type="ECO:0000256" key="3">
    <source>
        <dbReference type="PROSITE-ProRule" id="PRU00221"/>
    </source>
</evidence>
<dbReference type="PROSITE" id="PS50082">
    <property type="entry name" value="WD_REPEATS_2"/>
    <property type="match status" value="1"/>
</dbReference>